<proteinExistence type="predicted"/>
<dbReference type="Proteomes" id="UP000272908">
    <property type="component" value="Unassembled WGS sequence"/>
</dbReference>
<evidence type="ECO:0000259" key="10">
    <source>
        <dbReference type="SMART" id="SM00400"/>
    </source>
</evidence>
<keyword evidence="3 12" id="KW-0808">Transferase</keyword>
<organism evidence="12 13">
    <name type="scientific">Roseinatronobacter ekhonensis</name>
    <dbReference type="NCBI Taxonomy" id="254356"/>
    <lineage>
        <taxon>Bacteria</taxon>
        <taxon>Pseudomonadati</taxon>
        <taxon>Pseudomonadota</taxon>
        <taxon>Alphaproteobacteria</taxon>
        <taxon>Rhodobacterales</taxon>
        <taxon>Paracoccaceae</taxon>
        <taxon>Roseinatronobacter</taxon>
    </lineage>
</organism>
<dbReference type="InterPro" id="IPR002694">
    <property type="entry name" value="Znf_CHC2"/>
</dbReference>
<evidence type="ECO:0000256" key="8">
    <source>
        <dbReference type="ARBA" id="ARBA00022833"/>
    </source>
</evidence>
<dbReference type="SMART" id="SM00493">
    <property type="entry name" value="TOPRIM"/>
    <property type="match status" value="1"/>
</dbReference>
<dbReference type="CDD" id="cd03364">
    <property type="entry name" value="TOPRIM_DnaG_primases"/>
    <property type="match status" value="1"/>
</dbReference>
<evidence type="ECO:0000256" key="3">
    <source>
        <dbReference type="ARBA" id="ARBA00022679"/>
    </source>
</evidence>
<name>A0A3B0MEL4_9RHOB</name>
<dbReference type="EC" id="2.7.7.-" evidence="12"/>
<protein>
    <submittedName>
        <fullName evidence="12">DNA primase</fullName>
        <ecNumber evidence="12">2.7.7.-</ecNumber>
    </submittedName>
</protein>
<evidence type="ECO:0000256" key="4">
    <source>
        <dbReference type="ARBA" id="ARBA00022695"/>
    </source>
</evidence>
<dbReference type="OrthoDB" id="5506563at2"/>
<dbReference type="GO" id="GO:0006269">
    <property type="term" value="P:DNA replication, synthesis of primer"/>
    <property type="evidence" value="ECO:0007669"/>
    <property type="project" value="UniProtKB-KW"/>
</dbReference>
<dbReference type="SMART" id="SM00400">
    <property type="entry name" value="ZnF_CHCC"/>
    <property type="match status" value="1"/>
</dbReference>
<keyword evidence="1" id="KW-0240">DNA-directed RNA polymerase</keyword>
<evidence type="ECO:0000256" key="6">
    <source>
        <dbReference type="ARBA" id="ARBA00022723"/>
    </source>
</evidence>
<evidence type="ECO:0000256" key="9">
    <source>
        <dbReference type="ARBA" id="ARBA00023163"/>
    </source>
</evidence>
<dbReference type="Gene3D" id="3.90.580.10">
    <property type="entry name" value="Zinc finger, CHC2-type domain"/>
    <property type="match status" value="1"/>
</dbReference>
<gene>
    <name evidence="12" type="primary">dnaG_2</name>
    <name evidence="12" type="ORF">ROE7235_03635</name>
</gene>
<dbReference type="EMBL" id="UIHC01000081">
    <property type="protein sequence ID" value="SUZ33860.1"/>
    <property type="molecule type" value="Genomic_DNA"/>
</dbReference>
<accession>A0A3B0MEL4</accession>
<feature type="domain" description="Toprim" evidence="11">
    <location>
        <begin position="263"/>
        <end position="339"/>
    </location>
</feature>
<feature type="domain" description="Zinc finger CHC2-type" evidence="10">
    <location>
        <begin position="54"/>
        <end position="107"/>
    </location>
</feature>
<evidence type="ECO:0000256" key="1">
    <source>
        <dbReference type="ARBA" id="ARBA00022478"/>
    </source>
</evidence>
<dbReference type="GO" id="GO:1990077">
    <property type="term" value="C:primosome complex"/>
    <property type="evidence" value="ECO:0007669"/>
    <property type="project" value="UniProtKB-KW"/>
</dbReference>
<evidence type="ECO:0000256" key="5">
    <source>
        <dbReference type="ARBA" id="ARBA00022705"/>
    </source>
</evidence>
<dbReference type="Pfam" id="PF01807">
    <property type="entry name" value="Zn_ribbon_DnaG"/>
    <property type="match status" value="1"/>
</dbReference>
<dbReference type="GO" id="GO:0000428">
    <property type="term" value="C:DNA-directed RNA polymerase complex"/>
    <property type="evidence" value="ECO:0007669"/>
    <property type="project" value="UniProtKB-KW"/>
</dbReference>
<keyword evidence="5" id="KW-0235">DNA replication</keyword>
<keyword evidence="4 12" id="KW-0548">Nucleotidyltransferase</keyword>
<dbReference type="SUPFAM" id="SSF56731">
    <property type="entry name" value="DNA primase core"/>
    <property type="match status" value="1"/>
</dbReference>
<keyword evidence="8" id="KW-0862">Zinc</keyword>
<evidence type="ECO:0000313" key="12">
    <source>
        <dbReference type="EMBL" id="SUZ33860.1"/>
    </source>
</evidence>
<dbReference type="InterPro" id="IPR006171">
    <property type="entry name" value="TOPRIM_dom"/>
</dbReference>
<evidence type="ECO:0000256" key="7">
    <source>
        <dbReference type="ARBA" id="ARBA00022771"/>
    </source>
</evidence>
<dbReference type="GO" id="GO:0005737">
    <property type="term" value="C:cytoplasm"/>
    <property type="evidence" value="ECO:0007669"/>
    <property type="project" value="TreeGrafter"/>
</dbReference>
<keyword evidence="9" id="KW-0804">Transcription</keyword>
<dbReference type="GO" id="GO:0003899">
    <property type="term" value="F:DNA-directed RNA polymerase activity"/>
    <property type="evidence" value="ECO:0007669"/>
    <property type="project" value="InterPro"/>
</dbReference>
<keyword evidence="7" id="KW-0863">Zinc-finger</keyword>
<dbReference type="AlphaFoldDB" id="A0A3B0MEL4"/>
<keyword evidence="13" id="KW-1185">Reference proteome</keyword>
<dbReference type="GO" id="GO:0008270">
    <property type="term" value="F:zinc ion binding"/>
    <property type="evidence" value="ECO:0007669"/>
    <property type="project" value="UniProtKB-KW"/>
</dbReference>
<dbReference type="GO" id="GO:0003677">
    <property type="term" value="F:DNA binding"/>
    <property type="evidence" value="ECO:0007669"/>
    <property type="project" value="InterPro"/>
</dbReference>
<dbReference type="InterPro" id="IPR050219">
    <property type="entry name" value="DnaG_primase"/>
</dbReference>
<keyword evidence="6" id="KW-0479">Metal-binding</keyword>
<dbReference type="Gene3D" id="3.40.1360.10">
    <property type="match status" value="1"/>
</dbReference>
<dbReference type="SUPFAM" id="SSF57783">
    <property type="entry name" value="Zinc beta-ribbon"/>
    <property type="match status" value="1"/>
</dbReference>
<dbReference type="PANTHER" id="PTHR30313:SF2">
    <property type="entry name" value="DNA PRIMASE"/>
    <property type="match status" value="1"/>
</dbReference>
<dbReference type="PANTHER" id="PTHR30313">
    <property type="entry name" value="DNA PRIMASE"/>
    <property type="match status" value="1"/>
</dbReference>
<reference evidence="13" key="1">
    <citation type="submission" date="2018-08" db="EMBL/GenBank/DDBJ databases">
        <authorList>
            <person name="Rodrigo-Torres L."/>
            <person name="Arahal R. D."/>
            <person name="Lucena T."/>
        </authorList>
    </citation>
    <scope>NUCLEOTIDE SEQUENCE [LARGE SCALE GENOMIC DNA]</scope>
    <source>
        <strain evidence="13">CECT 7235</strain>
    </source>
</reference>
<dbReference type="InterPro" id="IPR036977">
    <property type="entry name" value="DNA_primase_Znf_CHC2"/>
</dbReference>
<evidence type="ECO:0000313" key="13">
    <source>
        <dbReference type="Proteomes" id="UP000272908"/>
    </source>
</evidence>
<dbReference type="Pfam" id="PF13662">
    <property type="entry name" value="Toprim_4"/>
    <property type="match status" value="1"/>
</dbReference>
<sequence>MITCNAFPMNKRTSDTVRLNAENLDEIRASIDWQALFAGLGLRKAEQKSKPNDWWAFSPFHDEKTPSFHMAAGGVWYDFSIGEGGGPIELVQRLDGGNCYEAGRLILERGWAHASVDLSEPVTAHRDTVRQGVTKSISAATESERPANEVIRQDLLKMCEYHPWLAERGISEETCELLGIGYLPQGRSPLKGRVVFQVADARSTSKNPNTPNRVILSHLGRAPTDDIDPKYLFYPGFRKTDELYAQEIISLHEDAAKQVKETGAIVVTEGPFDVAKAVEAGLRNVVASFGASLSKQQAKKLKLMADTFGAKQIRVVFDRDDAGRQGAVKAADALRQVGLEPVIFDWDSPIARSSRGAVHIPAGTDDLADFSTEQLIWLRAKNLI</sequence>
<dbReference type="InterPro" id="IPR034151">
    <property type="entry name" value="TOPRIM_DnaG_bac"/>
</dbReference>
<keyword evidence="2" id="KW-0639">Primosome</keyword>
<evidence type="ECO:0000256" key="2">
    <source>
        <dbReference type="ARBA" id="ARBA00022515"/>
    </source>
</evidence>
<evidence type="ECO:0000259" key="11">
    <source>
        <dbReference type="SMART" id="SM00493"/>
    </source>
</evidence>